<dbReference type="Gene3D" id="1.20.1250.20">
    <property type="entry name" value="MFS general substrate transporter like domains"/>
    <property type="match status" value="1"/>
</dbReference>
<feature type="transmembrane region" description="Helical" evidence="6">
    <location>
        <begin position="359"/>
        <end position="376"/>
    </location>
</feature>
<keyword evidence="9" id="KW-1185">Reference proteome</keyword>
<evidence type="ECO:0000256" key="4">
    <source>
        <dbReference type="ARBA" id="ARBA00023136"/>
    </source>
</evidence>
<organism evidence="8 9">
    <name type="scientific">Argiope bruennichi</name>
    <name type="common">Wasp spider</name>
    <name type="synonym">Aranea bruennichi</name>
    <dbReference type="NCBI Taxonomy" id="94029"/>
    <lineage>
        <taxon>Eukaryota</taxon>
        <taxon>Metazoa</taxon>
        <taxon>Ecdysozoa</taxon>
        <taxon>Arthropoda</taxon>
        <taxon>Chelicerata</taxon>
        <taxon>Arachnida</taxon>
        <taxon>Araneae</taxon>
        <taxon>Araneomorphae</taxon>
        <taxon>Entelegynae</taxon>
        <taxon>Araneoidea</taxon>
        <taxon>Araneidae</taxon>
        <taxon>Argiope</taxon>
    </lineage>
</organism>
<feature type="transmembrane region" description="Helical" evidence="6">
    <location>
        <begin position="241"/>
        <end position="262"/>
    </location>
</feature>
<dbReference type="Proteomes" id="UP000807504">
    <property type="component" value="Unassembled WGS sequence"/>
</dbReference>
<keyword evidence="2 6" id="KW-0812">Transmembrane</keyword>
<evidence type="ECO:0000256" key="5">
    <source>
        <dbReference type="SAM" id="MobiDB-lite"/>
    </source>
</evidence>
<dbReference type="InterPro" id="IPR036259">
    <property type="entry name" value="MFS_trans_sf"/>
</dbReference>
<feature type="transmembrane region" description="Helical" evidence="6">
    <location>
        <begin position="268"/>
        <end position="287"/>
    </location>
</feature>
<evidence type="ECO:0000256" key="2">
    <source>
        <dbReference type="ARBA" id="ARBA00022692"/>
    </source>
</evidence>
<dbReference type="InterPro" id="IPR005828">
    <property type="entry name" value="MFS_sugar_transport-like"/>
</dbReference>
<feature type="transmembrane region" description="Helical" evidence="6">
    <location>
        <begin position="207"/>
        <end position="229"/>
    </location>
</feature>
<reference evidence="8" key="2">
    <citation type="submission" date="2020-06" db="EMBL/GenBank/DDBJ databases">
        <authorList>
            <person name="Sheffer M."/>
        </authorList>
    </citation>
    <scope>NUCLEOTIDE SEQUENCE</scope>
</reference>
<dbReference type="Pfam" id="PF00083">
    <property type="entry name" value="Sugar_tr"/>
    <property type="match status" value="1"/>
</dbReference>
<comment type="caution">
    <text evidence="8">The sequence shown here is derived from an EMBL/GenBank/DDBJ whole genome shotgun (WGS) entry which is preliminary data.</text>
</comment>
<dbReference type="PROSITE" id="PS50850">
    <property type="entry name" value="MFS"/>
    <property type="match status" value="1"/>
</dbReference>
<protein>
    <submittedName>
        <fullName evidence="8">Organic cation transporter protein like</fullName>
    </submittedName>
</protein>
<feature type="domain" description="Major facilitator superfamily (MFS) profile" evidence="7">
    <location>
        <begin position="99"/>
        <end position="529"/>
    </location>
</feature>
<feature type="transmembrane region" description="Helical" evidence="6">
    <location>
        <begin position="388"/>
        <end position="406"/>
    </location>
</feature>
<dbReference type="PANTHER" id="PTHR24064">
    <property type="entry name" value="SOLUTE CARRIER FAMILY 22 MEMBER"/>
    <property type="match status" value="1"/>
</dbReference>
<evidence type="ECO:0000256" key="3">
    <source>
        <dbReference type="ARBA" id="ARBA00022989"/>
    </source>
</evidence>
<feature type="transmembrane region" description="Helical" evidence="6">
    <location>
        <begin position="183"/>
        <end position="201"/>
    </location>
</feature>
<feature type="transmembrane region" description="Helical" evidence="6">
    <location>
        <begin position="418"/>
        <end position="436"/>
    </location>
</feature>
<dbReference type="GO" id="GO:0022857">
    <property type="term" value="F:transmembrane transporter activity"/>
    <property type="evidence" value="ECO:0007669"/>
    <property type="project" value="InterPro"/>
</dbReference>
<evidence type="ECO:0000256" key="1">
    <source>
        <dbReference type="ARBA" id="ARBA00004141"/>
    </source>
</evidence>
<evidence type="ECO:0000313" key="9">
    <source>
        <dbReference type="Proteomes" id="UP000807504"/>
    </source>
</evidence>
<sequence length="566" mass="63915">MWSSEKDEDCNSVQKSSESYISEPEESVEVSDLIGGYGPWQRDIFVLLFLASIPSAWHNLQMTFMAPKGVEFWCSKPSHLNMSVDSWRNMSVPPHHLGLDKRCYIKPFWRLEDNATVEESDLLKCTNWEYDSSFYPSTIIDEWDLVCDREWLISFSVSIYNVGYLVAVLVFGQFSDSVGRRPTLLFSYVMNVGASFLSAFAQSFAVFAILRFFTAVGAAGFYTVSFVILIEMVSPVYRSMVGVAINFGWCLAFISLPAVAWIIRDWFWLQLAVTLPKLLFISVFWVIPESPRWLLIRGEKDVFRRVVEKASRKNGIPPEYVDIEIEKLILRSEDMRTTSAESTATVFDLFKTSNLRKNTVILFYSWLVNSFIYFGLSYNTGELHMDPYLSFFLSGAVEFPAYLITIKVIGKVGRRRPLAIAMVIAGLACCLAIPVPSDYAPLKAFFPLVGKFCITATFATLYVYSAEIFPTVVRNVGLGTGSTVARVGSIVAPFVRELGGSTFDSFPDLLYSFLSVSSGFLIYFLPETNNEPFADTLKQAENIGKRRKNEDNMKSGHCDDFIGNKI</sequence>
<proteinExistence type="predicted"/>
<dbReference type="CDD" id="cd17317">
    <property type="entry name" value="MFS_SLC22"/>
    <property type="match status" value="1"/>
</dbReference>
<name>A0A8T0ETF5_ARGBR</name>
<evidence type="ECO:0000256" key="6">
    <source>
        <dbReference type="SAM" id="Phobius"/>
    </source>
</evidence>
<accession>A0A8T0ETF5</accession>
<feature type="transmembrane region" description="Helical" evidence="6">
    <location>
        <begin position="151"/>
        <end position="171"/>
    </location>
</feature>
<dbReference type="InterPro" id="IPR020846">
    <property type="entry name" value="MFS_dom"/>
</dbReference>
<dbReference type="GO" id="GO:0016020">
    <property type="term" value="C:membrane"/>
    <property type="evidence" value="ECO:0007669"/>
    <property type="project" value="UniProtKB-SubCell"/>
</dbReference>
<reference evidence="8" key="1">
    <citation type="journal article" date="2020" name="bioRxiv">
        <title>Chromosome-level reference genome of the European wasp spider Argiope bruennichi: a resource for studies on range expansion and evolutionary adaptation.</title>
        <authorList>
            <person name="Sheffer M.M."/>
            <person name="Hoppe A."/>
            <person name="Krehenwinkel H."/>
            <person name="Uhl G."/>
            <person name="Kuss A.W."/>
            <person name="Jensen L."/>
            <person name="Jensen C."/>
            <person name="Gillespie R.G."/>
            <person name="Hoff K.J."/>
            <person name="Prost S."/>
        </authorList>
    </citation>
    <scope>NUCLEOTIDE SEQUENCE</scope>
</reference>
<comment type="subcellular location">
    <subcellularLocation>
        <location evidence="1">Membrane</location>
        <topology evidence="1">Multi-pass membrane protein</topology>
    </subcellularLocation>
</comment>
<evidence type="ECO:0000259" key="7">
    <source>
        <dbReference type="PROSITE" id="PS50850"/>
    </source>
</evidence>
<dbReference type="AlphaFoldDB" id="A0A8T0ETF5"/>
<dbReference type="EMBL" id="JABXBU010002072">
    <property type="protein sequence ID" value="KAF8778718.1"/>
    <property type="molecule type" value="Genomic_DNA"/>
</dbReference>
<feature type="compositionally biased region" description="Acidic residues" evidence="5">
    <location>
        <begin position="1"/>
        <end position="10"/>
    </location>
</feature>
<feature type="transmembrane region" description="Helical" evidence="6">
    <location>
        <begin position="442"/>
        <end position="464"/>
    </location>
</feature>
<dbReference type="SUPFAM" id="SSF103473">
    <property type="entry name" value="MFS general substrate transporter"/>
    <property type="match status" value="1"/>
</dbReference>
<keyword evidence="3 6" id="KW-1133">Transmembrane helix</keyword>
<feature type="region of interest" description="Disordered" evidence="5">
    <location>
        <begin position="1"/>
        <end position="23"/>
    </location>
</feature>
<gene>
    <name evidence="8" type="ORF">HNY73_015414</name>
</gene>
<keyword evidence="4 6" id="KW-0472">Membrane</keyword>
<evidence type="ECO:0000313" key="8">
    <source>
        <dbReference type="EMBL" id="KAF8778718.1"/>
    </source>
</evidence>